<dbReference type="Gene3D" id="3.20.20.70">
    <property type="entry name" value="Aldolase class I"/>
    <property type="match status" value="1"/>
</dbReference>
<comment type="pathway">
    <text evidence="1">Carbohydrate acid metabolism.</text>
</comment>
<gene>
    <name evidence="6" type="ORF">BU057_08275</name>
</gene>
<organism evidence="6 7">
    <name type="scientific">Staphylococcus succinus</name>
    <dbReference type="NCBI Taxonomy" id="61015"/>
    <lineage>
        <taxon>Bacteria</taxon>
        <taxon>Bacillati</taxon>
        <taxon>Bacillota</taxon>
        <taxon>Bacilli</taxon>
        <taxon>Bacillales</taxon>
        <taxon>Staphylococcaceae</taxon>
        <taxon>Staphylococcus</taxon>
    </lineage>
</organism>
<reference evidence="6 7" key="1">
    <citation type="journal article" date="2016" name="Front. Microbiol.">
        <title>Comprehensive Phylogenetic Analysis of Bovine Non-aureus Staphylococci Species Based on Whole-Genome Sequencing.</title>
        <authorList>
            <person name="Naushad S."/>
            <person name="Barkema H.W."/>
            <person name="Luby C."/>
            <person name="Condas L.A."/>
            <person name="Nobrega D.B."/>
            <person name="Carson D.A."/>
            <person name="De Buck J."/>
        </authorList>
    </citation>
    <scope>NUCLEOTIDE SEQUENCE [LARGE SCALE GENOMIC DNA]</scope>
    <source>
        <strain evidence="6 7">SNUC 1084</strain>
    </source>
</reference>
<dbReference type="Proteomes" id="UP000240859">
    <property type="component" value="Unassembled WGS sequence"/>
</dbReference>
<dbReference type="PANTHER" id="PTHR30246">
    <property type="entry name" value="2-KETO-3-DEOXY-6-PHOSPHOGLUCONATE ALDOLASE"/>
    <property type="match status" value="1"/>
</dbReference>
<sequence length="213" mass="23338">MNKYNILNRLNKNFLVAVVRGDSVSQTTLFIDEMIEGGIKNIEVTYTVPNASNLIEEISNKYGENIVLGAGTVMDSTTARLAIEKGAKYIVSPHFDKNISKLCNIYSIPYLPGCSSSTEIIEALKYGSDLIKLFPGGHLGAKFIKDIKGPIPNVELMPSGGVNLDNMYDWIKNGCFAIGIGSDLTKDFTGANYESIRKKAEAYVNAYKSFEGE</sequence>
<dbReference type="EMBL" id="PZFR01000047">
    <property type="protein sequence ID" value="PTI68564.1"/>
    <property type="molecule type" value="Genomic_DNA"/>
</dbReference>
<dbReference type="CDD" id="cd00452">
    <property type="entry name" value="KDPG_aldolase"/>
    <property type="match status" value="1"/>
</dbReference>
<dbReference type="PANTHER" id="PTHR30246:SF1">
    <property type="entry name" value="2-DEHYDRO-3-DEOXY-6-PHOSPHOGALACTONATE ALDOLASE-RELATED"/>
    <property type="match status" value="1"/>
</dbReference>
<dbReference type="NCBIfam" id="TIGR01182">
    <property type="entry name" value="eda"/>
    <property type="match status" value="1"/>
</dbReference>
<keyword evidence="7" id="KW-1185">Reference proteome</keyword>
<dbReference type="Pfam" id="PF01081">
    <property type="entry name" value="Aldolase"/>
    <property type="match status" value="1"/>
</dbReference>
<evidence type="ECO:0000256" key="1">
    <source>
        <dbReference type="ARBA" id="ARBA00004761"/>
    </source>
</evidence>
<comment type="caution">
    <text evidence="6">The sequence shown here is derived from an EMBL/GenBank/DDBJ whole genome shotgun (WGS) entry which is preliminary data.</text>
</comment>
<evidence type="ECO:0000256" key="4">
    <source>
        <dbReference type="ARBA" id="ARBA00023239"/>
    </source>
</evidence>
<dbReference type="NCBIfam" id="NF005119">
    <property type="entry name" value="PRK06552.1"/>
    <property type="match status" value="1"/>
</dbReference>
<comment type="similarity">
    <text evidence="2">Belongs to the KHG/KDPG aldolase family.</text>
</comment>
<dbReference type="SUPFAM" id="SSF51569">
    <property type="entry name" value="Aldolase"/>
    <property type="match status" value="1"/>
</dbReference>
<keyword evidence="5" id="KW-0119">Carbohydrate metabolism</keyword>
<evidence type="ECO:0000256" key="2">
    <source>
        <dbReference type="ARBA" id="ARBA00006906"/>
    </source>
</evidence>
<dbReference type="InterPro" id="IPR013785">
    <property type="entry name" value="Aldolase_TIM"/>
</dbReference>
<evidence type="ECO:0000313" key="6">
    <source>
        <dbReference type="EMBL" id="PTI68564.1"/>
    </source>
</evidence>
<name>A0ABX5IPE7_9STAP</name>
<accession>A0ABX5IPE7</accession>
<evidence type="ECO:0000256" key="5">
    <source>
        <dbReference type="ARBA" id="ARBA00023277"/>
    </source>
</evidence>
<keyword evidence="4" id="KW-0456">Lyase</keyword>
<dbReference type="InterPro" id="IPR000887">
    <property type="entry name" value="Aldlse_KDPG_KHG"/>
</dbReference>
<evidence type="ECO:0000313" key="7">
    <source>
        <dbReference type="Proteomes" id="UP000240859"/>
    </source>
</evidence>
<evidence type="ECO:0000256" key="3">
    <source>
        <dbReference type="ARBA" id="ARBA00011233"/>
    </source>
</evidence>
<dbReference type="RefSeq" id="WP_107600965.1">
    <property type="nucleotide sequence ID" value="NZ_JBOILH010000001.1"/>
</dbReference>
<protein>
    <submittedName>
        <fullName evidence="6">2-dehydro-3-deoxyphosphogluconate aldolase</fullName>
    </submittedName>
</protein>
<proteinExistence type="inferred from homology"/>
<comment type="subunit">
    <text evidence="3">Homotrimer.</text>
</comment>